<dbReference type="PANTHER" id="PTHR35008:SF4">
    <property type="entry name" value="BLL4482 PROTEIN"/>
    <property type="match status" value="1"/>
</dbReference>
<dbReference type="InterPro" id="IPR036909">
    <property type="entry name" value="Cyt_c-like_dom_sf"/>
</dbReference>
<dbReference type="InterPro" id="IPR051459">
    <property type="entry name" value="Cytochrome_c-type_DH"/>
</dbReference>
<reference evidence="9 10" key="1">
    <citation type="submission" date="2020-06" db="EMBL/GenBank/DDBJ databases">
        <title>Pseudomonas eucalypticola sp. nov., an endophyte of Eucalyptus dunnii leaves with biocontrol ability of eucalyptus leaf blight.</title>
        <authorList>
            <person name="Liu Y."/>
            <person name="Song Z."/>
            <person name="Zeng H."/>
            <person name="Lu M."/>
            <person name="Wang X."/>
            <person name="Lian X."/>
            <person name="Zhang Q."/>
        </authorList>
    </citation>
    <scope>NUCLEOTIDE SEQUENCE [LARGE SCALE GENOMIC DNA]</scope>
    <source>
        <strain evidence="9 10">NP-1</strain>
    </source>
</reference>
<dbReference type="KEGG" id="pez:HWQ56_18390"/>
<comment type="cofactor">
    <cofactor evidence="4">
        <name>heme c</name>
        <dbReference type="ChEBI" id="CHEBI:61717"/>
    </cofactor>
    <text evidence="4">Binds 3 heme c groups covalently per subunit.</text>
</comment>
<dbReference type="PIRSF" id="PIRSF000018">
    <property type="entry name" value="Mb_ADH_cyt_c"/>
    <property type="match status" value="1"/>
</dbReference>
<dbReference type="InterPro" id="IPR009056">
    <property type="entry name" value="Cyt_c-like_dom"/>
</dbReference>
<evidence type="ECO:0000256" key="2">
    <source>
        <dbReference type="ARBA" id="ARBA00022723"/>
    </source>
</evidence>
<feature type="binding site" description="covalent" evidence="4">
    <location>
        <position position="342"/>
    </location>
    <ligand>
        <name>heme c</name>
        <dbReference type="ChEBI" id="CHEBI:61717"/>
        <label>3</label>
    </ligand>
</feature>
<evidence type="ECO:0000313" key="10">
    <source>
        <dbReference type="Proteomes" id="UP000509568"/>
    </source>
</evidence>
<evidence type="ECO:0000256" key="1">
    <source>
        <dbReference type="ARBA" id="ARBA00022617"/>
    </source>
</evidence>
<dbReference type="GO" id="GO:0016614">
    <property type="term" value="F:oxidoreductase activity, acting on CH-OH group of donors"/>
    <property type="evidence" value="ECO:0007669"/>
    <property type="project" value="InterPro"/>
</dbReference>
<name>A0A7D5D8R4_9PSED</name>
<dbReference type="PROSITE" id="PS51007">
    <property type="entry name" value="CYTC"/>
    <property type="match status" value="3"/>
</dbReference>
<dbReference type="Gene3D" id="1.10.760.10">
    <property type="entry name" value="Cytochrome c-like domain"/>
    <property type="match status" value="3"/>
</dbReference>
<keyword evidence="3 5" id="KW-0408">Iron</keyword>
<evidence type="ECO:0000256" key="3">
    <source>
        <dbReference type="ARBA" id="ARBA00023004"/>
    </source>
</evidence>
<dbReference type="Proteomes" id="UP000509568">
    <property type="component" value="Chromosome"/>
</dbReference>
<feature type="domain" description="Cytochrome c" evidence="8">
    <location>
        <begin position="329"/>
        <end position="422"/>
    </location>
</feature>
<dbReference type="AlphaFoldDB" id="A0A7D5D8R4"/>
<feature type="binding site" description="covalent" evidence="4">
    <location>
        <position position="345"/>
    </location>
    <ligand>
        <name>heme c</name>
        <dbReference type="ChEBI" id="CHEBI:61717"/>
        <label>3</label>
    </ligand>
</feature>
<feature type="binding site" description="covalent" evidence="4">
    <location>
        <position position="204"/>
    </location>
    <ligand>
        <name>heme c</name>
        <dbReference type="ChEBI" id="CHEBI:61717"/>
        <label>2</label>
    </ligand>
</feature>
<keyword evidence="1 4" id="KW-0349">Heme</keyword>
<dbReference type="EMBL" id="CP056030">
    <property type="protein sequence ID" value="QKZ05658.1"/>
    <property type="molecule type" value="Genomic_DNA"/>
</dbReference>
<dbReference type="GO" id="GO:0005506">
    <property type="term" value="F:iron ion binding"/>
    <property type="evidence" value="ECO:0007669"/>
    <property type="project" value="InterPro"/>
</dbReference>
<sequence length="481" mass="51139">MTFTFKAHLLVAMLAVAGLARAQDTVPAPAVTPVGGVLSQEEQGRRLAVAADCMACHTVPDSGQSFAGGYAINSPFGSIYSTNITPSKIAGIGHYTEAQFAHAVRDGVRADGSYLYPAMPYTSYVHMSDSDVAALYAYFMHAVAPIDTPAPTTALNFPFNIRLSMAGWNLLFLDSRTTRAAPLPTPELVRGEYLTNTLEHCGACHTPRNPLMAEIKDKALSGGMVGPWYAPNITSDKVSGIGGWSDAELVQYLRTGHAEGKNQAGGGMAEAVQNSLQFLPDTDLQAIAAYLKSTASVRSEGEVRPAYEYGSAHSGEDQVRGMAPSNAHDSVRTGAQLYSGYCASCHQPGGQGSANQAYPSLFHNTATGMANSANLVAAILYGVDRQEAGHHVLMPRFDEVSYVAQLNDQQIADIANYVLRNFGNPSHAVSAHDVMIARQGGEKPLLAVVQPYIVPAMVVGGVAVLALLGWWLRRRRVPGSA</sequence>
<dbReference type="GO" id="GO:0020037">
    <property type="term" value="F:heme binding"/>
    <property type="evidence" value="ECO:0007669"/>
    <property type="project" value="InterPro"/>
</dbReference>
<evidence type="ECO:0000256" key="5">
    <source>
        <dbReference type="PIRSR" id="PIRSR000018-51"/>
    </source>
</evidence>
<proteinExistence type="predicted"/>
<organism evidence="9 10">
    <name type="scientific">Pseudomonas eucalypticola</name>
    <dbReference type="NCBI Taxonomy" id="2599595"/>
    <lineage>
        <taxon>Bacteria</taxon>
        <taxon>Pseudomonadati</taxon>
        <taxon>Pseudomonadota</taxon>
        <taxon>Gammaproteobacteria</taxon>
        <taxon>Pseudomonadales</taxon>
        <taxon>Pseudomonadaceae</taxon>
        <taxon>Pseudomonas</taxon>
    </lineage>
</organism>
<keyword evidence="10" id="KW-1185">Reference proteome</keyword>
<feature type="domain" description="Cytochrome c" evidence="8">
    <location>
        <begin position="39"/>
        <end position="143"/>
    </location>
</feature>
<feature type="binding site" description="covalent" evidence="4">
    <location>
        <position position="53"/>
    </location>
    <ligand>
        <name>heme c</name>
        <dbReference type="ChEBI" id="CHEBI:61717"/>
        <label>1</label>
    </ligand>
</feature>
<feature type="signal peptide" evidence="7">
    <location>
        <begin position="1"/>
        <end position="22"/>
    </location>
</feature>
<dbReference type="GO" id="GO:0016020">
    <property type="term" value="C:membrane"/>
    <property type="evidence" value="ECO:0007669"/>
    <property type="project" value="InterPro"/>
</dbReference>
<gene>
    <name evidence="9" type="ORF">HWQ56_18390</name>
</gene>
<evidence type="ECO:0000256" key="6">
    <source>
        <dbReference type="SAM" id="Phobius"/>
    </source>
</evidence>
<evidence type="ECO:0000259" key="8">
    <source>
        <dbReference type="PROSITE" id="PS51007"/>
    </source>
</evidence>
<accession>A0A7D5D8R4</accession>
<feature type="binding site" description="axial binding residue" evidence="5">
    <location>
        <position position="57"/>
    </location>
    <ligand>
        <name>heme c</name>
        <dbReference type="ChEBI" id="CHEBI:61717"/>
        <label>1</label>
    </ligand>
    <ligandPart>
        <name>Fe</name>
        <dbReference type="ChEBI" id="CHEBI:18248"/>
    </ligandPart>
</feature>
<dbReference type="RefSeq" id="WP_176571412.1">
    <property type="nucleotide sequence ID" value="NZ_CP056030.1"/>
</dbReference>
<dbReference type="PANTHER" id="PTHR35008">
    <property type="entry name" value="BLL4482 PROTEIN-RELATED"/>
    <property type="match status" value="1"/>
</dbReference>
<evidence type="ECO:0000256" key="7">
    <source>
        <dbReference type="SAM" id="SignalP"/>
    </source>
</evidence>
<feature type="binding site" description="covalent" evidence="4">
    <location>
        <position position="56"/>
    </location>
    <ligand>
        <name>heme c</name>
        <dbReference type="ChEBI" id="CHEBI:61717"/>
        <label>1</label>
    </ligand>
</feature>
<keyword evidence="6" id="KW-0472">Membrane</keyword>
<feature type="binding site" description="covalent" evidence="4">
    <location>
        <position position="201"/>
    </location>
    <ligand>
        <name>heme c</name>
        <dbReference type="ChEBI" id="CHEBI:61717"/>
        <label>2</label>
    </ligand>
</feature>
<feature type="chain" id="PRO_5028837876" evidence="7">
    <location>
        <begin position="23"/>
        <end position="481"/>
    </location>
</feature>
<feature type="binding site" description="axial binding residue" evidence="5">
    <location>
        <position position="346"/>
    </location>
    <ligand>
        <name>heme c</name>
        <dbReference type="ChEBI" id="CHEBI:61717"/>
        <label>3</label>
    </ligand>
    <ligandPart>
        <name>Fe</name>
        <dbReference type="ChEBI" id="CHEBI:18248"/>
    </ligandPart>
</feature>
<evidence type="ECO:0000256" key="4">
    <source>
        <dbReference type="PIRSR" id="PIRSR000018-50"/>
    </source>
</evidence>
<dbReference type="SUPFAM" id="SSF46626">
    <property type="entry name" value="Cytochrome c"/>
    <property type="match status" value="3"/>
</dbReference>
<dbReference type="GO" id="GO:0009055">
    <property type="term" value="F:electron transfer activity"/>
    <property type="evidence" value="ECO:0007669"/>
    <property type="project" value="InterPro"/>
</dbReference>
<keyword evidence="2 5" id="KW-0479">Metal-binding</keyword>
<feature type="transmembrane region" description="Helical" evidence="6">
    <location>
        <begin position="452"/>
        <end position="472"/>
    </location>
</feature>
<feature type="domain" description="Cytochrome c" evidence="8">
    <location>
        <begin position="186"/>
        <end position="295"/>
    </location>
</feature>
<keyword evidence="7" id="KW-0732">Signal</keyword>
<protein>
    <submittedName>
        <fullName evidence="9">Cytochrome c</fullName>
    </submittedName>
</protein>
<dbReference type="Pfam" id="PF00034">
    <property type="entry name" value="Cytochrom_C"/>
    <property type="match status" value="2"/>
</dbReference>
<keyword evidence="6" id="KW-0812">Transmembrane</keyword>
<keyword evidence="6" id="KW-1133">Transmembrane helix</keyword>
<feature type="binding site" description="axial binding residue" evidence="5">
    <location>
        <position position="205"/>
    </location>
    <ligand>
        <name>heme c</name>
        <dbReference type="ChEBI" id="CHEBI:61717"/>
        <label>2</label>
    </ligand>
    <ligandPart>
        <name>Fe</name>
        <dbReference type="ChEBI" id="CHEBI:18248"/>
    </ligandPart>
</feature>
<evidence type="ECO:0000313" key="9">
    <source>
        <dbReference type="EMBL" id="QKZ05658.1"/>
    </source>
</evidence>
<dbReference type="InterPro" id="IPR014353">
    <property type="entry name" value="Membr-bd_ADH_cyt_c"/>
</dbReference>